<protein>
    <submittedName>
        <fullName evidence="1">Uncharacterized protein</fullName>
    </submittedName>
</protein>
<comment type="caution">
    <text evidence="1">The sequence shown here is derived from an EMBL/GenBank/DDBJ whole genome shotgun (WGS) entry which is preliminary data.</text>
</comment>
<proteinExistence type="predicted"/>
<dbReference type="Gene3D" id="3.40.50.2300">
    <property type="match status" value="1"/>
</dbReference>
<dbReference type="SUPFAM" id="SSF53822">
    <property type="entry name" value="Periplasmic binding protein-like I"/>
    <property type="match status" value="1"/>
</dbReference>
<reference evidence="1" key="1">
    <citation type="journal article" date="2020" name="G3 (Bethesda)">
        <title>High-Quality Assemblies for Three Invasive Social Wasps from the &lt;i&gt;Vespula&lt;/i&gt; Genus.</title>
        <authorList>
            <person name="Harrop T.W.R."/>
            <person name="Guhlin J."/>
            <person name="McLaughlin G.M."/>
            <person name="Permina E."/>
            <person name="Stockwell P."/>
            <person name="Gilligan J."/>
            <person name="Le Lec M.F."/>
            <person name="Gruber M.A.M."/>
            <person name="Quinn O."/>
            <person name="Lovegrove M."/>
            <person name="Duncan E.J."/>
            <person name="Remnant E.J."/>
            <person name="Van Eeckhoven J."/>
            <person name="Graham B."/>
            <person name="Knapp R.A."/>
            <person name="Langford K.W."/>
            <person name="Kronenberg Z."/>
            <person name="Press M.O."/>
            <person name="Eacker S.M."/>
            <person name="Wilson-Rankin E.E."/>
            <person name="Purcell J."/>
            <person name="Lester P.J."/>
            <person name="Dearden P.K."/>
        </authorList>
    </citation>
    <scope>NUCLEOTIDE SEQUENCE</scope>
    <source>
        <strain evidence="1">Marl-1</strain>
    </source>
</reference>
<dbReference type="AlphaFoldDB" id="A0A834N8F4"/>
<sequence>MLSALDIGFRTRIGKAGSAPAGKLKIRLCSLAIDVDTECGSSGWRIGKETRNTFDGRSWMCVEVRVIRLGSSEVFASVVTRWRPVSSVNRQDGDDSAVGVVCCGQKPINLGGVKKRDVYIAGFFPYGSHVPECHVGRGVMPSVKLAVDHINEDPTVLRNYRLHMWWNDTEMIMMKIFKVWLQLLDDAMYCYLVFLPDLKIYKRINRTNQAFEVISTTIMVPEDLV</sequence>
<dbReference type="Proteomes" id="UP000614350">
    <property type="component" value="Unassembled WGS sequence"/>
</dbReference>
<gene>
    <name evidence="1" type="ORF">HZH66_006631</name>
</gene>
<evidence type="ECO:0000313" key="1">
    <source>
        <dbReference type="EMBL" id="KAF7398734.1"/>
    </source>
</evidence>
<accession>A0A834N8F4</accession>
<dbReference type="InterPro" id="IPR028082">
    <property type="entry name" value="Peripla_BP_I"/>
</dbReference>
<dbReference type="EMBL" id="JACSEA010000006">
    <property type="protein sequence ID" value="KAF7398734.1"/>
    <property type="molecule type" value="Genomic_DNA"/>
</dbReference>
<keyword evidence="2" id="KW-1185">Reference proteome</keyword>
<organism evidence="1 2">
    <name type="scientific">Vespula vulgaris</name>
    <name type="common">Yellow jacket</name>
    <name type="synonym">Wasp</name>
    <dbReference type="NCBI Taxonomy" id="7454"/>
    <lineage>
        <taxon>Eukaryota</taxon>
        <taxon>Metazoa</taxon>
        <taxon>Ecdysozoa</taxon>
        <taxon>Arthropoda</taxon>
        <taxon>Hexapoda</taxon>
        <taxon>Insecta</taxon>
        <taxon>Pterygota</taxon>
        <taxon>Neoptera</taxon>
        <taxon>Endopterygota</taxon>
        <taxon>Hymenoptera</taxon>
        <taxon>Apocrita</taxon>
        <taxon>Aculeata</taxon>
        <taxon>Vespoidea</taxon>
        <taxon>Vespidae</taxon>
        <taxon>Vespinae</taxon>
        <taxon>Vespula</taxon>
    </lineage>
</organism>
<evidence type="ECO:0000313" key="2">
    <source>
        <dbReference type="Proteomes" id="UP000614350"/>
    </source>
</evidence>
<name>A0A834N8F4_VESVU</name>